<keyword evidence="9 12" id="KW-0472">Membrane</keyword>
<evidence type="ECO:0000256" key="5">
    <source>
        <dbReference type="ARBA" id="ARBA00022692"/>
    </source>
</evidence>
<dbReference type="STRING" id="3694.A0A3N7FCJ2"/>
<dbReference type="Gene3D" id="3.80.10.10">
    <property type="entry name" value="Ribonuclease Inhibitor"/>
    <property type="match status" value="3"/>
</dbReference>
<evidence type="ECO:0000256" key="8">
    <source>
        <dbReference type="ARBA" id="ARBA00022989"/>
    </source>
</evidence>
<dbReference type="PRINTS" id="PR00019">
    <property type="entry name" value="LEURICHRPT"/>
</dbReference>
<organism evidence="15">
    <name type="scientific">Populus trichocarpa</name>
    <name type="common">Western balsam poplar</name>
    <name type="synonym">Populus balsamifera subsp. trichocarpa</name>
    <dbReference type="NCBI Taxonomy" id="3694"/>
    <lineage>
        <taxon>Eukaryota</taxon>
        <taxon>Viridiplantae</taxon>
        <taxon>Streptophyta</taxon>
        <taxon>Embryophyta</taxon>
        <taxon>Tracheophyta</taxon>
        <taxon>Spermatophyta</taxon>
        <taxon>Magnoliopsida</taxon>
        <taxon>eudicotyledons</taxon>
        <taxon>Gunneridae</taxon>
        <taxon>Pentapetalae</taxon>
        <taxon>rosids</taxon>
        <taxon>fabids</taxon>
        <taxon>Malpighiales</taxon>
        <taxon>Salicaceae</taxon>
        <taxon>Saliceae</taxon>
        <taxon>Populus</taxon>
    </lineage>
</organism>
<evidence type="ECO:0000256" key="12">
    <source>
        <dbReference type="SAM" id="Phobius"/>
    </source>
</evidence>
<dbReference type="PANTHER" id="PTHR48061:SF46">
    <property type="entry name" value="LEUCINE-RICH REPEAT-CONTAINING N-TERMINAL PLANT-TYPE DOMAIN-CONTAINING PROTEIN"/>
    <property type="match status" value="1"/>
</dbReference>
<dbReference type="Pfam" id="PF13516">
    <property type="entry name" value="LRR_6"/>
    <property type="match status" value="1"/>
</dbReference>
<evidence type="ECO:0000256" key="11">
    <source>
        <dbReference type="ARBA" id="ARBA00023180"/>
    </source>
</evidence>
<evidence type="ECO:0000256" key="1">
    <source>
        <dbReference type="ARBA" id="ARBA00004251"/>
    </source>
</evidence>
<keyword evidence="4" id="KW-0433">Leucine-rich repeat</keyword>
<comment type="subcellular location">
    <subcellularLocation>
        <location evidence="1">Cell membrane</location>
        <topology evidence="1">Single-pass type I membrane protein</topology>
    </subcellularLocation>
</comment>
<keyword evidence="8 12" id="KW-1133">Transmembrane helix</keyword>
<evidence type="ECO:0000256" key="2">
    <source>
        <dbReference type="ARBA" id="ARBA00009592"/>
    </source>
</evidence>
<dbReference type="Pfam" id="PF13855">
    <property type="entry name" value="LRR_8"/>
    <property type="match status" value="2"/>
</dbReference>
<keyword evidence="7" id="KW-0677">Repeat</keyword>
<dbReference type="InParanoid" id="A0A3N7FCJ2"/>
<dbReference type="FunFam" id="3.80.10.10:FF:000111">
    <property type="entry name" value="LRR receptor-like serine/threonine-protein kinase ERECTA"/>
    <property type="match status" value="1"/>
</dbReference>
<keyword evidence="3" id="KW-1003">Cell membrane</keyword>
<dbReference type="InterPro" id="IPR032675">
    <property type="entry name" value="LRR_dom_sf"/>
</dbReference>
<evidence type="ECO:0000256" key="3">
    <source>
        <dbReference type="ARBA" id="ARBA00022475"/>
    </source>
</evidence>
<evidence type="ECO:0000256" key="6">
    <source>
        <dbReference type="ARBA" id="ARBA00022729"/>
    </source>
</evidence>
<dbReference type="PANTHER" id="PTHR48061">
    <property type="entry name" value="LEUCINE-RICH REPEAT RECEPTOR PROTEIN KINASE EMS1-LIKE-RELATED"/>
    <property type="match status" value="1"/>
</dbReference>
<dbReference type="SUPFAM" id="SSF52058">
    <property type="entry name" value="L domain-like"/>
    <property type="match status" value="3"/>
</dbReference>
<evidence type="ECO:0000256" key="10">
    <source>
        <dbReference type="ARBA" id="ARBA00023170"/>
    </source>
</evidence>
<keyword evidence="5 12" id="KW-0812">Transmembrane</keyword>
<name>A0A3N7FCJ2_POPTR</name>
<dbReference type="AlphaFoldDB" id="A0A3N7FCJ2"/>
<evidence type="ECO:0000256" key="9">
    <source>
        <dbReference type="ARBA" id="ARBA00023136"/>
    </source>
</evidence>
<gene>
    <name evidence="15" type="ORF">POPTR_T119150</name>
</gene>
<reference evidence="15" key="1">
    <citation type="journal article" date="2006" name="Science">
        <title>The genome of black cottonwood, Populus trichocarpa (Torr. &amp; Gray).</title>
        <authorList>
            <person name="Tuskan G.A."/>
            <person name="Difazio S."/>
            <person name="Jansson S."/>
            <person name="Bohlmann J."/>
            <person name="Grigoriev I."/>
            <person name="Hellsten U."/>
            <person name="Putnam N."/>
            <person name="Ralph S."/>
            <person name="Rombauts S."/>
            <person name="Salamov A."/>
            <person name="Schein J."/>
            <person name="Sterck L."/>
            <person name="Aerts A."/>
            <person name="Bhalerao R.R."/>
            <person name="Bhalerao R.P."/>
            <person name="Blaudez D."/>
            <person name="Boerjan W."/>
            <person name="Brun A."/>
            <person name="Brunner A."/>
            <person name="Busov V."/>
            <person name="Campbell M."/>
            <person name="Carlson J."/>
            <person name="Chalot M."/>
            <person name="Chapman J."/>
            <person name="Chen G.L."/>
            <person name="Cooper D."/>
            <person name="Coutinho P.M."/>
            <person name="Couturier J."/>
            <person name="Covert S."/>
            <person name="Cronk Q."/>
            <person name="Cunningham R."/>
            <person name="Davis J."/>
            <person name="Degroeve S."/>
            <person name="Dejardin A."/>
            <person name="Depamphilis C."/>
            <person name="Detter J."/>
            <person name="Dirks B."/>
            <person name="Dubchak I."/>
            <person name="Duplessis S."/>
            <person name="Ehlting J."/>
            <person name="Ellis B."/>
            <person name="Gendler K."/>
            <person name="Goodstein D."/>
            <person name="Gribskov M."/>
            <person name="Grimwood J."/>
            <person name="Groover A."/>
            <person name="Gunter L."/>
            <person name="Hamberger B."/>
            <person name="Heinze B."/>
            <person name="Helariutta Y."/>
            <person name="Henrissat B."/>
            <person name="Holligan D."/>
            <person name="Holt R."/>
            <person name="Huang W."/>
            <person name="Islam-Faridi N."/>
            <person name="Jones S."/>
            <person name="Jones-Rhoades M."/>
            <person name="Jorgensen R."/>
            <person name="Joshi C."/>
            <person name="Kangasjarvi J."/>
            <person name="Karlsson J."/>
            <person name="Kelleher C."/>
            <person name="Kirkpatrick R."/>
            <person name="Kirst M."/>
            <person name="Kohler A."/>
            <person name="Kalluri U."/>
            <person name="Larimer F."/>
            <person name="Leebens-Mack J."/>
            <person name="Leple J.C."/>
            <person name="Locascio P."/>
            <person name="Lou Y."/>
            <person name="Lucas S."/>
            <person name="Martin F."/>
            <person name="Montanini B."/>
            <person name="Napoli C."/>
            <person name="Nelson D.R."/>
            <person name="Nelson C."/>
            <person name="Nieminen K."/>
            <person name="Nilsson O."/>
            <person name="Pereda V."/>
            <person name="Peter G."/>
            <person name="Philippe R."/>
            <person name="Pilate G."/>
            <person name="Poliakov A."/>
            <person name="Razumovskaya J."/>
            <person name="Richardson P."/>
            <person name="Rinaldi C."/>
            <person name="Ritland K."/>
            <person name="Rouze P."/>
            <person name="Ryaboy D."/>
            <person name="Schmutz J."/>
            <person name="Schrader J."/>
            <person name="Segerman B."/>
            <person name="Shin H."/>
            <person name="Siddiqui A."/>
            <person name="Sterky F."/>
            <person name="Terry A."/>
            <person name="Tsai C.J."/>
            <person name="Uberbacher E."/>
            <person name="Unneberg P."/>
            <person name="Vahala J."/>
            <person name="Wall K."/>
            <person name="Wessler S."/>
            <person name="Yang G."/>
            <person name="Yin T."/>
            <person name="Douglas C."/>
            <person name="Marra M."/>
            <person name="Sandberg G."/>
            <person name="Van de Peer Y."/>
            <person name="Rokhsar D."/>
        </authorList>
    </citation>
    <scope>NUCLEOTIDE SEQUENCE [LARGE SCALE GENOMIC DNA]</scope>
    <source>
        <strain evidence="15">Nisqually-1</strain>
    </source>
</reference>
<evidence type="ECO:0000313" key="15">
    <source>
        <dbReference type="EMBL" id="RQO93829.1"/>
    </source>
</evidence>
<dbReference type="GO" id="GO:0005886">
    <property type="term" value="C:plasma membrane"/>
    <property type="evidence" value="ECO:0007669"/>
    <property type="project" value="UniProtKB-SubCell"/>
</dbReference>
<dbReference type="InterPro" id="IPR013210">
    <property type="entry name" value="LRR_N_plant-typ"/>
</dbReference>
<evidence type="ECO:0000259" key="14">
    <source>
        <dbReference type="Pfam" id="PF08263"/>
    </source>
</evidence>
<protein>
    <recommendedName>
        <fullName evidence="14">Leucine-rich repeat-containing N-terminal plant-type domain-containing protein</fullName>
    </recommendedName>
</protein>
<dbReference type="EMBL" id="KZ623448">
    <property type="protein sequence ID" value="RQO93829.1"/>
    <property type="molecule type" value="Genomic_DNA"/>
</dbReference>
<dbReference type="InterPro" id="IPR003591">
    <property type="entry name" value="Leu-rich_rpt_typical-subtyp"/>
</dbReference>
<keyword evidence="6 13" id="KW-0732">Signal</keyword>
<sequence>MKFSLSLTQFLYSILFLFHFHTSISSSFSSNHSSSNHLCAHHQSLSLLQFKQSFPINSSASSKVCQPKTESWKDGTDCCLWDGVTCDRKTGQVTGLNLSCSMLYGTLHSNNSLFSLHHLQKLDLSFNDFNSSHISSRFGQFSNLTHLNLNSSNFVGQVPLEVSRLSKLISLNLSGNNHLSVEPVSFDKLVRNLTKLRDLDLSSVNMSLVAPNSLTNLSSSLSSLYLWGCGLQGKIPGNIFLLPNLELLILRDNEGLTGSFPSSNVSNVLWLLDLSDTRISIYLENDSISNLKSLEYMLLSNCNIVGSKLALFGYLTRLFQLDLTNNNFSGQIPSSFGNLLQLRYLDLSSNNFTGQIPSSFGNLVQLGTLNLNSNNLMGQIPDSFANLTLLKELDLSNNQLQGPIHSQLSTILDLHRLFLYGNLLNGTIPSFLFALPSLWNLDLHNNQFIGNISEFQHNSLEFLDLSNNSLHGPIPSSIFKQENLGFLILASNNKLTWEVPSSICKLKFLRVLDLSNNNMSGSAPQCLGNFSNILSVLHLGMNNLRGTIPSTFSEGSNLQYLNLNGNELEGKIPLSFVNCTMLEFLNLGNNKIEDTFPYFLEMLPELKIVVLKSNKLQGFMKGPTTSNSFSKLHILDISENNLSGPLPEEFFNGLEGLMNVDQGMIYRCTYSIQMTWKGLEIEFLKIQSILRVLDLSNNSFTGEIPKPIGKLKALQQLNLSHNFLTGHIQSSLGFLTNLQSLDMSSNMLTGRIPLQLTDLTFLEVLNLSQNKLEGPIPGGKQFNTFDPSSFQGNLGLCGFPMPTECDNGVVPPLPSSNFNDGDDSTLFEDGFGWKAVAMGYGCGFVFGVTMGYIVFRTRRPAWFHRMVERQWNLKAGRTKKNARIHGARRN</sequence>
<feature type="transmembrane region" description="Helical" evidence="12">
    <location>
        <begin position="831"/>
        <end position="855"/>
    </location>
</feature>
<dbReference type="SMART" id="SM00369">
    <property type="entry name" value="LRR_TYP"/>
    <property type="match status" value="12"/>
</dbReference>
<dbReference type="Pfam" id="PF00560">
    <property type="entry name" value="LRR_1"/>
    <property type="match status" value="8"/>
</dbReference>
<dbReference type="Pfam" id="PF08263">
    <property type="entry name" value="LRRNT_2"/>
    <property type="match status" value="1"/>
</dbReference>
<reference evidence="15" key="2">
    <citation type="submission" date="2017-07" db="EMBL/GenBank/DDBJ databases">
        <title>WGS assembly of Populus trichocarpa.</title>
        <authorList>
            <person name="Tuskan G."/>
            <person name="Difazio S."/>
            <person name="Jansson S."/>
            <person name="Bohlmann J."/>
            <person name="Grigoriev I."/>
            <person name="Hellsten U."/>
            <person name="Putnam N."/>
            <person name="Ralph S."/>
            <person name="Rombauts S."/>
            <person name="Salamov A."/>
            <person name="Schein J."/>
            <person name="Sterck L."/>
            <person name="Aerts A."/>
            <person name="Bhalerao R."/>
            <person name="Bhalerao R."/>
            <person name="Blaudez D."/>
            <person name="Boerjan W."/>
            <person name="Brun A."/>
            <person name="Brunner A."/>
            <person name="Busov V."/>
            <person name="Campbell M."/>
            <person name="Carlson J."/>
            <person name="Chalot M."/>
            <person name="Chapman J."/>
            <person name="Chen G."/>
            <person name="Cooper D."/>
            <person name="Coutinho P."/>
            <person name="Couturier J."/>
            <person name="Covert S."/>
            <person name="Cronk Q."/>
            <person name="Cunningham R."/>
            <person name="Davis J."/>
            <person name="Degroeve S."/>
            <person name="Dejardin A."/>
            <person name="Depamphilis C."/>
            <person name="Detter J."/>
            <person name="Dirks B."/>
            <person name="Dubchak I."/>
            <person name="Duplessis S."/>
            <person name="Ehlting J."/>
            <person name="Ellis B."/>
            <person name="Gendler K."/>
            <person name="Goodstein D."/>
            <person name="Gribskov M."/>
            <person name="Grimwood J."/>
            <person name="Groover A."/>
            <person name="Gunter L."/>
            <person name="Hamberger B."/>
            <person name="Heinze B."/>
            <person name="Helariutta Y."/>
            <person name="Henrissat B."/>
            <person name="Holligan D."/>
            <person name="Holt R."/>
            <person name="Huang W."/>
            <person name="Islam-Faridi N."/>
            <person name="Jones S."/>
            <person name="Jones-Rhoades M."/>
            <person name="Jorgensen R."/>
            <person name="Joshi C."/>
            <person name="Kangasjarvi J."/>
            <person name="Karlsson J."/>
            <person name="Kelleher C."/>
            <person name="Kirkpatrick R."/>
            <person name="Kirst M."/>
            <person name="Kohler A."/>
            <person name="Kalluri U."/>
            <person name="Larimer F."/>
            <person name="Leebens-Mack J."/>
            <person name="Leple J."/>
            <person name="Locascio P."/>
            <person name="Lou Y."/>
            <person name="Lucas S."/>
            <person name="Martin F."/>
            <person name="Montanini B."/>
            <person name="Napoli C."/>
            <person name="Nelson D."/>
            <person name="Nelson C."/>
            <person name="Nieminen K."/>
            <person name="Nilsson O."/>
            <person name="Pereda V."/>
            <person name="Peter G."/>
            <person name="Philippe R."/>
            <person name="Pilate G."/>
            <person name="Poliakov A."/>
            <person name="Razumovskaya J."/>
            <person name="Richardson P."/>
            <person name="Rinaldi C."/>
            <person name="Ritland K."/>
            <person name="Rouze P."/>
            <person name="Ryaboy D."/>
            <person name="Schmutz J."/>
            <person name="Schrader J."/>
            <person name="Segerman B."/>
            <person name="Shin H."/>
            <person name="Siddiqui A."/>
            <person name="Sterky F."/>
            <person name="Terry A."/>
            <person name="Tsai C."/>
            <person name="Uberbacher E."/>
            <person name="Unneberg P."/>
            <person name="Vahala J."/>
            <person name="Wall K."/>
            <person name="Wessler S."/>
            <person name="Yang G."/>
            <person name="Yin T."/>
            <person name="Douglas C."/>
            <person name="Marra M."/>
            <person name="Sandberg G."/>
            <person name="Van De Peer Y."/>
            <person name="Rokhsar D."/>
        </authorList>
    </citation>
    <scope>NUCLEOTIDE SEQUENCE</scope>
    <source>
        <strain evidence="15">Nisqually-1</strain>
    </source>
</reference>
<dbReference type="InterPro" id="IPR001611">
    <property type="entry name" value="Leu-rich_rpt"/>
</dbReference>
<feature type="chain" id="PRO_5018073974" description="Leucine-rich repeat-containing N-terminal plant-type domain-containing protein" evidence="13">
    <location>
        <begin position="26"/>
        <end position="890"/>
    </location>
</feature>
<evidence type="ECO:0000256" key="13">
    <source>
        <dbReference type="SAM" id="SignalP"/>
    </source>
</evidence>
<dbReference type="FunFam" id="3.80.10.10:FF:000095">
    <property type="entry name" value="LRR receptor-like serine/threonine-protein kinase GSO1"/>
    <property type="match status" value="2"/>
</dbReference>
<keyword evidence="10" id="KW-0675">Receptor</keyword>
<keyword evidence="11" id="KW-0325">Glycoprotein</keyword>
<evidence type="ECO:0000256" key="7">
    <source>
        <dbReference type="ARBA" id="ARBA00022737"/>
    </source>
</evidence>
<dbReference type="InterPro" id="IPR046956">
    <property type="entry name" value="RLP23-like"/>
</dbReference>
<proteinExistence type="inferred from homology"/>
<accession>A0A3N7FCJ2</accession>
<feature type="signal peptide" evidence="13">
    <location>
        <begin position="1"/>
        <end position="25"/>
    </location>
</feature>
<feature type="domain" description="Leucine-rich repeat-containing N-terminal plant-type" evidence="14">
    <location>
        <begin position="42"/>
        <end position="87"/>
    </location>
</feature>
<evidence type="ECO:0000256" key="4">
    <source>
        <dbReference type="ARBA" id="ARBA00022614"/>
    </source>
</evidence>
<comment type="similarity">
    <text evidence="2">Belongs to the RLP family.</text>
</comment>